<reference evidence="1 2" key="1">
    <citation type="submission" date="2018-10" db="EMBL/GenBank/DDBJ databases">
        <title>Falsibacillus sp. genome draft.</title>
        <authorList>
            <person name="Shi S."/>
        </authorList>
    </citation>
    <scope>NUCLEOTIDE SEQUENCE [LARGE SCALE GENOMIC DNA]</scope>
    <source>
        <strain evidence="1 2">GY 10110</strain>
    </source>
</reference>
<comment type="caution">
    <text evidence="1">The sequence shown here is derived from an EMBL/GenBank/DDBJ whole genome shotgun (WGS) entry which is preliminary data.</text>
</comment>
<dbReference type="RefSeq" id="WP_121680926.1">
    <property type="nucleotide sequence ID" value="NZ_RCVZ01000008.1"/>
</dbReference>
<organism evidence="1 2">
    <name type="scientific">Falsibacillus albus</name>
    <dbReference type="NCBI Taxonomy" id="2478915"/>
    <lineage>
        <taxon>Bacteria</taxon>
        <taxon>Bacillati</taxon>
        <taxon>Bacillota</taxon>
        <taxon>Bacilli</taxon>
        <taxon>Bacillales</taxon>
        <taxon>Bacillaceae</taxon>
        <taxon>Falsibacillus</taxon>
    </lineage>
</organism>
<name>A0A3L7JVL0_9BACI</name>
<dbReference type="AlphaFoldDB" id="A0A3L7JVL0"/>
<evidence type="ECO:0008006" key="3">
    <source>
        <dbReference type="Google" id="ProtNLM"/>
    </source>
</evidence>
<proteinExistence type="predicted"/>
<gene>
    <name evidence="1" type="ORF">D9X91_12265</name>
</gene>
<protein>
    <recommendedName>
        <fullName evidence="3">Group-specific protein</fullName>
    </recommendedName>
</protein>
<evidence type="ECO:0000313" key="1">
    <source>
        <dbReference type="EMBL" id="RLQ94763.1"/>
    </source>
</evidence>
<dbReference type="EMBL" id="RCVZ01000008">
    <property type="protein sequence ID" value="RLQ94763.1"/>
    <property type="molecule type" value="Genomic_DNA"/>
</dbReference>
<keyword evidence="2" id="KW-1185">Reference proteome</keyword>
<sequence length="132" mass="15579">MFKGLSQGVKISITRSISTAFEQYMSRIEWAEDRFNLQDFIQDWKEYIHTNSSWYGKIDEQTKNDPVFHQELANKINETIEKILSEEPTKEQIEEIEELQSQSGKEFSYSCKAEAKYVAEQLNEELKKKQNS</sequence>
<dbReference type="Proteomes" id="UP000276770">
    <property type="component" value="Unassembled WGS sequence"/>
</dbReference>
<dbReference type="OrthoDB" id="2737829at2"/>
<accession>A0A3L7JVL0</accession>
<evidence type="ECO:0000313" key="2">
    <source>
        <dbReference type="Proteomes" id="UP000276770"/>
    </source>
</evidence>